<keyword evidence="3" id="KW-1185">Reference proteome</keyword>
<accession>A0A1W6MUK6</accession>
<dbReference type="Gene3D" id="2.30.30.240">
    <property type="entry name" value="PRC-barrel domain"/>
    <property type="match status" value="1"/>
</dbReference>
<feature type="domain" description="PRC-barrel" evidence="1">
    <location>
        <begin position="1"/>
        <end position="49"/>
    </location>
</feature>
<dbReference type="Pfam" id="PF05239">
    <property type="entry name" value="PRC"/>
    <property type="match status" value="1"/>
</dbReference>
<evidence type="ECO:0000259" key="1">
    <source>
        <dbReference type="Pfam" id="PF05239"/>
    </source>
</evidence>
<dbReference type="AlphaFoldDB" id="A0A1W6MUK6"/>
<sequence>MDVYNEERENIGKIKDIALDPNGLNGYIISVGEFLGTGDHYVVVHPSAISFKAKDDKWHATMHVDADKLRAAPEYKYSSKS</sequence>
<organism evidence="2 3">
    <name type="scientific">Methylocystis bryophila</name>
    <dbReference type="NCBI Taxonomy" id="655015"/>
    <lineage>
        <taxon>Bacteria</taxon>
        <taxon>Pseudomonadati</taxon>
        <taxon>Pseudomonadota</taxon>
        <taxon>Alphaproteobacteria</taxon>
        <taxon>Hyphomicrobiales</taxon>
        <taxon>Methylocystaceae</taxon>
        <taxon>Methylocystis</taxon>
    </lineage>
</organism>
<evidence type="ECO:0000313" key="2">
    <source>
        <dbReference type="EMBL" id="ARN81274.1"/>
    </source>
</evidence>
<dbReference type="EMBL" id="CP019948">
    <property type="protein sequence ID" value="ARN81274.1"/>
    <property type="molecule type" value="Genomic_DNA"/>
</dbReference>
<dbReference type="InterPro" id="IPR027275">
    <property type="entry name" value="PRC-brl_dom"/>
</dbReference>
<dbReference type="KEGG" id="mbry:B1812_09465"/>
<protein>
    <recommendedName>
        <fullName evidence="1">PRC-barrel domain-containing protein</fullName>
    </recommendedName>
</protein>
<dbReference type="InterPro" id="IPR011033">
    <property type="entry name" value="PRC_barrel-like_sf"/>
</dbReference>
<evidence type="ECO:0000313" key="3">
    <source>
        <dbReference type="Proteomes" id="UP000193978"/>
    </source>
</evidence>
<proteinExistence type="predicted"/>
<gene>
    <name evidence="2" type="ORF">B1812_09465</name>
</gene>
<reference evidence="2 3" key="1">
    <citation type="submission" date="2017-02" db="EMBL/GenBank/DDBJ databases">
        <authorList>
            <person name="Peterson S.W."/>
        </authorList>
    </citation>
    <scope>NUCLEOTIDE SEQUENCE [LARGE SCALE GENOMIC DNA]</scope>
    <source>
        <strain evidence="2 3">S285</strain>
    </source>
</reference>
<dbReference type="Proteomes" id="UP000193978">
    <property type="component" value="Chromosome"/>
</dbReference>
<dbReference type="SUPFAM" id="SSF50346">
    <property type="entry name" value="PRC-barrel domain"/>
    <property type="match status" value="1"/>
</dbReference>
<name>A0A1W6MUK6_9HYPH</name>